<reference evidence="3" key="1">
    <citation type="submission" date="2018-09" db="EMBL/GenBank/DDBJ databases">
        <authorList>
            <person name="Livingstone P.G."/>
            <person name="Whitworth D.E."/>
        </authorList>
    </citation>
    <scope>NUCLEOTIDE SEQUENCE [LARGE SCALE GENOMIC DNA]</scope>
    <source>
        <strain evidence="3">CA040B</strain>
    </source>
</reference>
<accession>A0A3A8NZT2</accession>
<name>A0A3A8NZT2_9BACT</name>
<dbReference type="EMBL" id="RAWG01000033">
    <property type="protein sequence ID" value="RKH45612.1"/>
    <property type="molecule type" value="Genomic_DNA"/>
</dbReference>
<feature type="transmembrane region" description="Helical" evidence="1">
    <location>
        <begin position="195"/>
        <end position="214"/>
    </location>
</feature>
<keyword evidence="1" id="KW-0812">Transmembrane</keyword>
<protein>
    <submittedName>
        <fullName evidence="2">Uncharacterized protein</fullName>
    </submittedName>
</protein>
<sequence length="379" mass="41443">MGNPFGNTSNRRFYAFCQHFADGYSKRTGRVEVNPWAQCNEVLRPVFGDADTLGAALRANPSEFFAHLRWNVENHPRESRKVFASGYNGRPLLPGAGPWTREHVGHVLLIALLGLPVAVLAWRWRRLPGALRQPRVVGALLAVGVVLLPGLLSSVLLQPRHHYLVLQGVMGVAVLVTLTTAVRGPDAPVGTSRRGLALSALLAAVVVLAVPDLVHRQGRGSPPERQVLQRVCTLQTLGMGARVAAGSSIGVLDTQGGLPVYLGAPFRRIPVWTLRAGESLSRYLRREHVDLVFLDDRMRQEPRFANDPALEAFLAEPGVFGYATWRLPGTDTRLAVSADWAGDGEAHGLRVLKKYTVGRRTPSLSFAQPGTSPTRCHWR</sequence>
<gene>
    <name evidence="2" type="ORF">D7X12_07530</name>
</gene>
<dbReference type="RefSeq" id="WP_120624576.1">
    <property type="nucleotide sequence ID" value="NZ_RAWG01000033.1"/>
</dbReference>
<keyword evidence="1" id="KW-0472">Membrane</keyword>
<feature type="transmembrane region" description="Helical" evidence="1">
    <location>
        <begin position="103"/>
        <end position="124"/>
    </location>
</feature>
<dbReference type="Proteomes" id="UP000273405">
    <property type="component" value="Unassembled WGS sequence"/>
</dbReference>
<proteinExistence type="predicted"/>
<dbReference type="AlphaFoldDB" id="A0A3A8NZT2"/>
<comment type="caution">
    <text evidence="2">The sequence shown here is derived from an EMBL/GenBank/DDBJ whole genome shotgun (WGS) entry which is preliminary data.</text>
</comment>
<evidence type="ECO:0000256" key="1">
    <source>
        <dbReference type="SAM" id="Phobius"/>
    </source>
</evidence>
<evidence type="ECO:0000313" key="2">
    <source>
        <dbReference type="EMBL" id="RKH45612.1"/>
    </source>
</evidence>
<organism evidence="2 3">
    <name type="scientific">Corallococcus sicarius</name>
    <dbReference type="NCBI Taxonomy" id="2316726"/>
    <lineage>
        <taxon>Bacteria</taxon>
        <taxon>Pseudomonadati</taxon>
        <taxon>Myxococcota</taxon>
        <taxon>Myxococcia</taxon>
        <taxon>Myxococcales</taxon>
        <taxon>Cystobacterineae</taxon>
        <taxon>Myxococcaceae</taxon>
        <taxon>Corallococcus</taxon>
    </lineage>
</organism>
<evidence type="ECO:0000313" key="3">
    <source>
        <dbReference type="Proteomes" id="UP000273405"/>
    </source>
</evidence>
<feature type="transmembrane region" description="Helical" evidence="1">
    <location>
        <begin position="136"/>
        <end position="157"/>
    </location>
</feature>
<feature type="transmembrane region" description="Helical" evidence="1">
    <location>
        <begin position="163"/>
        <end position="183"/>
    </location>
</feature>
<keyword evidence="3" id="KW-1185">Reference proteome</keyword>
<dbReference type="OrthoDB" id="5487508at2"/>
<keyword evidence="1" id="KW-1133">Transmembrane helix</keyword>